<keyword evidence="3" id="KW-1185">Reference proteome</keyword>
<comment type="caution">
    <text evidence="2">The sequence shown here is derived from an EMBL/GenBank/DDBJ whole genome shotgun (WGS) entry which is preliminary data.</text>
</comment>
<feature type="domain" description="Lipocalin-like" evidence="1">
    <location>
        <begin position="33"/>
        <end position="100"/>
    </location>
</feature>
<dbReference type="InterPro" id="IPR024311">
    <property type="entry name" value="Lipocalin-like"/>
</dbReference>
<organism evidence="2 3">
    <name type="scientific">Echinicola arenosa</name>
    <dbReference type="NCBI Taxonomy" id="2774144"/>
    <lineage>
        <taxon>Bacteria</taxon>
        <taxon>Pseudomonadati</taxon>
        <taxon>Bacteroidota</taxon>
        <taxon>Cytophagia</taxon>
        <taxon>Cytophagales</taxon>
        <taxon>Cyclobacteriaceae</taxon>
        <taxon>Echinicola</taxon>
    </lineage>
</organism>
<dbReference type="PROSITE" id="PS51257">
    <property type="entry name" value="PROKAR_LIPOPROTEIN"/>
    <property type="match status" value="1"/>
</dbReference>
<dbReference type="Pfam" id="PF13648">
    <property type="entry name" value="Lipocalin_4"/>
    <property type="match status" value="1"/>
</dbReference>
<dbReference type="Proteomes" id="UP000647133">
    <property type="component" value="Unassembled WGS sequence"/>
</dbReference>
<proteinExistence type="predicted"/>
<gene>
    <name evidence="2" type="ORF">IFO69_15250</name>
</gene>
<evidence type="ECO:0000259" key="1">
    <source>
        <dbReference type="Pfam" id="PF13648"/>
    </source>
</evidence>
<protein>
    <submittedName>
        <fullName evidence="2">Lipocalin family protein</fullName>
    </submittedName>
</protein>
<evidence type="ECO:0000313" key="2">
    <source>
        <dbReference type="EMBL" id="MBD8490112.1"/>
    </source>
</evidence>
<reference evidence="2 3" key="1">
    <citation type="submission" date="2020-09" db="EMBL/GenBank/DDBJ databases">
        <title>Echinicola sp. CAU 1574 isolated from sand of Sido Beach.</title>
        <authorList>
            <person name="Kim W."/>
        </authorList>
    </citation>
    <scope>NUCLEOTIDE SEQUENCE [LARGE SCALE GENOMIC DNA]</scope>
    <source>
        <strain evidence="2 3">CAU 1574</strain>
    </source>
</reference>
<evidence type="ECO:0000313" key="3">
    <source>
        <dbReference type="Proteomes" id="UP000647133"/>
    </source>
</evidence>
<sequence>MKTPYSFFLSIIMLLACHETQDPIIYDANPDGLIGTWQQVERSYSIGGPQISENISDGPLMTFEDNGLFTLTKFNECSTGTYILDGDELTFTFDCKDIEEGVNPFTFSVYFLDDYLKVSPKTTVCIEGCSAKFKKLKD</sequence>
<accession>A0ABR9AP23</accession>
<name>A0ABR9AP23_9BACT</name>
<dbReference type="EMBL" id="JACYTQ010000005">
    <property type="protein sequence ID" value="MBD8490112.1"/>
    <property type="molecule type" value="Genomic_DNA"/>
</dbReference>
<dbReference type="RefSeq" id="WP_192010990.1">
    <property type="nucleotide sequence ID" value="NZ_JACYTQ010000005.1"/>
</dbReference>